<accession>A0A0W8FNH6</accession>
<dbReference type="GO" id="GO:0016887">
    <property type="term" value="F:ATP hydrolysis activity"/>
    <property type="evidence" value="ECO:0007669"/>
    <property type="project" value="InterPro"/>
</dbReference>
<organism evidence="3">
    <name type="scientific">hydrocarbon metagenome</name>
    <dbReference type="NCBI Taxonomy" id="938273"/>
    <lineage>
        <taxon>unclassified sequences</taxon>
        <taxon>metagenomes</taxon>
        <taxon>ecological metagenomes</taxon>
    </lineage>
</organism>
<sequence>MNYYNILNFKKEPFSNSPEPEFLFLLPQQTSCLQKLELAVRLRRGINVVIGDIGTGKTTLCRKLIQNLSSASAEAAEIETHLLLDPAFNSVIEFLHTVALMLGIKDLNNYETEWHLKEKIKNYLFDKGVNEKRIVVLIIDEGQKIPENCLEVLREFLNYETNNFKLLQIIIFAQKEFQAILRKRPNLFDRVNLLYHLQPLNFKQMQAMINYRLSIARDNEIAPSLFSFWGLVAIYMATGGYPRKVVILCHQIVLTMIIREKNKAGWFLARSCINDLMTPSFRKLKWALTGIFVFVLVGLSIGAVMSQRRDAVAQKKLLVPSVFPVVSELKQEAPVSVSADSENIHTENTWDIKMPEYLGNLTMTKRRTLWWTVHNIYGEVNPEIIKVVSTANPHIKNKNKIFEGDKIDLPSIPADINPVNESDIIVAVESGKDLEIVYNIFQEDSFRQNMPPLVFFSFWNKKDGIKFAIVIDKCFKDIHTAQEVIAKLPPVIAAKTKILSQWDANTVFFNRRKLQY</sequence>
<evidence type="ECO:0000313" key="3">
    <source>
        <dbReference type="EMBL" id="KUG22455.1"/>
    </source>
</evidence>
<name>A0A0W8FNH6_9ZZZZ</name>
<evidence type="ECO:0000259" key="2">
    <source>
        <dbReference type="Pfam" id="PF13401"/>
    </source>
</evidence>
<feature type="domain" description="ORC1/DEAH AAA+ ATPase" evidence="2">
    <location>
        <begin position="43"/>
        <end position="181"/>
    </location>
</feature>
<reference evidence="3" key="1">
    <citation type="journal article" date="2015" name="Proc. Natl. Acad. Sci. U.S.A.">
        <title>Networks of energetic and metabolic interactions define dynamics in microbial communities.</title>
        <authorList>
            <person name="Embree M."/>
            <person name="Liu J.K."/>
            <person name="Al-Bassam M.M."/>
            <person name="Zengler K."/>
        </authorList>
    </citation>
    <scope>NUCLEOTIDE SEQUENCE</scope>
</reference>
<dbReference type="Gene3D" id="3.40.50.300">
    <property type="entry name" value="P-loop containing nucleotide triphosphate hydrolases"/>
    <property type="match status" value="1"/>
</dbReference>
<dbReference type="PANTHER" id="PTHR35894">
    <property type="entry name" value="GENERAL SECRETION PATHWAY PROTEIN A-RELATED"/>
    <property type="match status" value="1"/>
</dbReference>
<feature type="transmembrane region" description="Helical" evidence="1">
    <location>
        <begin position="286"/>
        <end position="306"/>
    </location>
</feature>
<dbReference type="InterPro" id="IPR049945">
    <property type="entry name" value="AAA_22"/>
</dbReference>
<dbReference type="AlphaFoldDB" id="A0A0W8FNH6"/>
<keyword evidence="1" id="KW-0812">Transmembrane</keyword>
<dbReference type="SUPFAM" id="SSF52540">
    <property type="entry name" value="P-loop containing nucleoside triphosphate hydrolases"/>
    <property type="match status" value="1"/>
</dbReference>
<evidence type="ECO:0000256" key="1">
    <source>
        <dbReference type="SAM" id="Phobius"/>
    </source>
</evidence>
<keyword evidence="1" id="KW-0472">Membrane</keyword>
<protein>
    <recommendedName>
        <fullName evidence="2">ORC1/DEAH AAA+ ATPase domain-containing protein</fullName>
    </recommendedName>
</protein>
<proteinExistence type="predicted"/>
<gene>
    <name evidence="3" type="ORF">ASZ90_007772</name>
</gene>
<dbReference type="PANTHER" id="PTHR35894:SF1">
    <property type="entry name" value="PHOSPHORIBULOKINASE _ URIDINE KINASE FAMILY"/>
    <property type="match status" value="1"/>
</dbReference>
<dbReference type="InterPro" id="IPR052026">
    <property type="entry name" value="ExeA_AAA_ATPase_DNA-bind"/>
</dbReference>
<dbReference type="EMBL" id="LNQE01000965">
    <property type="protein sequence ID" value="KUG22455.1"/>
    <property type="molecule type" value="Genomic_DNA"/>
</dbReference>
<comment type="caution">
    <text evidence="3">The sequence shown here is derived from an EMBL/GenBank/DDBJ whole genome shotgun (WGS) entry which is preliminary data.</text>
</comment>
<dbReference type="Pfam" id="PF13401">
    <property type="entry name" value="AAA_22"/>
    <property type="match status" value="1"/>
</dbReference>
<dbReference type="InterPro" id="IPR027417">
    <property type="entry name" value="P-loop_NTPase"/>
</dbReference>
<keyword evidence="1" id="KW-1133">Transmembrane helix</keyword>